<protein>
    <submittedName>
        <fullName evidence="1">Uncharacterized protein</fullName>
    </submittedName>
</protein>
<name>A0A289YN68_9CAUD</name>
<evidence type="ECO:0000313" key="2">
    <source>
        <dbReference type="Proteomes" id="UP000223363"/>
    </source>
</evidence>
<dbReference type="Proteomes" id="UP000223363">
    <property type="component" value="Segment"/>
</dbReference>
<gene>
    <name evidence="1" type="ORF">2050HW_00361</name>
</gene>
<evidence type="ECO:0000313" key="1">
    <source>
        <dbReference type="EMBL" id="ATA65696.1"/>
    </source>
</evidence>
<reference evidence="2" key="1">
    <citation type="submission" date="2017-06" db="EMBL/GenBank/DDBJ databases">
        <authorList>
            <person name="Zhao X."/>
        </authorList>
    </citation>
    <scope>NUCLEOTIDE SEQUENCE [LARGE SCALE GENOMIC DNA]</scope>
</reference>
<organism evidence="1 2">
    <name type="scientific">Serratia phage vB_SmaM_ 2050HW</name>
    <dbReference type="NCBI Taxonomy" id="2024252"/>
    <lineage>
        <taxon>Viruses</taxon>
        <taxon>Duplodnaviria</taxon>
        <taxon>Heunggongvirae</taxon>
        <taxon>Uroviricota</taxon>
        <taxon>Caudoviricetes</taxon>
        <taxon>Chimalliviridae</taxon>
        <taxon>Moabitevirus</taxon>
        <taxon>Moabitevirus mv2050HW</taxon>
    </lineage>
</organism>
<dbReference type="EMBL" id="MF285618">
    <property type="protein sequence ID" value="ATA65696.1"/>
    <property type="molecule type" value="Genomic_DNA"/>
</dbReference>
<proteinExistence type="predicted"/>
<sequence>MLRSKILARSAVSNESFLDSLRAKKEPETKTLLTIPEKTIEATGYLEKHKNDVENKLGSAEWVAEHSDISTINPLWSLVLLNGELPENIGKALTDNFKEAIDYAKEGAKVLEARSKEIRGIEKKLGEGYQADKIENASAAIQSAYSDIKCPLEGLKFDKPMLGGFEVEMDGTKRKYKFHDGKVTLEELPAAQDIAKAVKVAFGIVEEGMKFLNEWDDYKLFDVPGIDTSEGIWRDQSVKHNNKKTREISDFIDSEGHVEVAELFYVSPLRAAIDSAVAFIRLVNDSSKK</sequence>
<keyword evidence="2" id="KW-1185">Reference proteome</keyword>
<accession>A0A289YN68</accession>